<evidence type="ECO:0000256" key="5">
    <source>
        <dbReference type="RuleBase" id="RU003615"/>
    </source>
</evidence>
<keyword evidence="3" id="KW-0479">Metal-binding</keyword>
<organism evidence="10 11">
    <name type="scientific">Symbiobacterium terraclitae</name>
    <dbReference type="NCBI Taxonomy" id="557451"/>
    <lineage>
        <taxon>Bacteria</taxon>
        <taxon>Bacillati</taxon>
        <taxon>Bacillota</taxon>
        <taxon>Clostridia</taxon>
        <taxon>Eubacteriales</taxon>
        <taxon>Symbiobacteriaceae</taxon>
        <taxon>Symbiobacterium</taxon>
    </lineage>
</organism>
<dbReference type="InterPro" id="IPR017853">
    <property type="entry name" value="GH"/>
</dbReference>
<evidence type="ECO:0000256" key="8">
    <source>
        <dbReference type="SAM" id="SignalP"/>
    </source>
</evidence>
<dbReference type="PRINTS" id="PR00110">
    <property type="entry name" value="ALPHAAMYLASE"/>
</dbReference>
<dbReference type="InterPro" id="IPR013780">
    <property type="entry name" value="Glyco_hydro_b"/>
</dbReference>
<reference evidence="10 11" key="1">
    <citation type="submission" date="2021-03" db="EMBL/GenBank/DDBJ databases">
        <title>Genomic Encyclopedia of Type Strains, Phase IV (KMG-IV): sequencing the most valuable type-strain genomes for metagenomic binning, comparative biology and taxonomic classification.</title>
        <authorList>
            <person name="Goeker M."/>
        </authorList>
    </citation>
    <scope>NUCLEOTIDE SEQUENCE [LARGE SCALE GENOMIC DNA]</scope>
    <source>
        <strain evidence="10 11">DSM 27138</strain>
    </source>
</reference>
<evidence type="ECO:0000259" key="9">
    <source>
        <dbReference type="SMART" id="SM00642"/>
    </source>
</evidence>
<dbReference type="Gene3D" id="3.20.20.80">
    <property type="entry name" value="Glycosidases"/>
    <property type="match status" value="1"/>
</dbReference>
<evidence type="ECO:0000256" key="6">
    <source>
        <dbReference type="RuleBase" id="RU361134"/>
    </source>
</evidence>
<protein>
    <recommendedName>
        <fullName evidence="6">Alpha-amylase</fullName>
        <ecNumber evidence="6">3.2.1.1</ecNumber>
    </recommendedName>
</protein>
<dbReference type="Proteomes" id="UP001519289">
    <property type="component" value="Unassembled WGS sequence"/>
</dbReference>
<proteinExistence type="inferred from homology"/>
<keyword evidence="7" id="KW-0812">Transmembrane</keyword>
<dbReference type="PANTHER" id="PTHR10357:SF215">
    <property type="entry name" value="ALPHA-AMYLASE 1"/>
    <property type="match status" value="1"/>
</dbReference>
<sequence>MRRAARLAAALVAVLLAASMRAALLASPAFAAGTSAYAAATAPASFASILAAAPAQARAEAAAPFESAPVSAGTRAAAAMAQTSLAPALPAAMAQTSLAPALPAAPARTSLASAFAAATARTPLASAPAAASATEPTDADRTWQDETIYFIMIDRFHNGDPSNDGPADPRNPRAWHGGDIQGIIDKLDYIQSLGFSAIWITPHVRNAGNDYHGYGAVDFFETDPHFGTNETVKRLVAEAHRRGMKVIFDIVVNHTGPANPLVTEHPDWFHPKRAITNWNDQTQVQEGWLFDLPDFDQSNPEVRQYILDYSRFWIETTDVDGFRLDTVKHVPHEFFTWYAAELQKIKPGFWLIGEDWENAPWRLAAYQEAGVTALLDFPTNAAARSAIAQGGSMRQLANQVKAVGATMPDPYEMGGFLDNHDMTRFVTEARDRPIERLKLGLTFLFTQRAIPILYYGTEIGMEGGNDPYNRNDFPWGEERDHEVVGFVQKLNEIRRSHPALRRGTVEELLATDAHYAYGRAAEDDTVVVVLSNATGPVTGLPVDVAPLGLADGTRLRDELTGREVQVSGGQVALDLDPLSGVILAPVPATPAGPRGIPGWAPAAALGGLAVLAGAVVLVRRARPGRTGS</sequence>
<evidence type="ECO:0000256" key="2">
    <source>
        <dbReference type="ARBA" id="ARBA00008061"/>
    </source>
</evidence>
<dbReference type="Pfam" id="PF00128">
    <property type="entry name" value="Alpha-amylase"/>
    <property type="match status" value="1"/>
</dbReference>
<keyword evidence="11" id="KW-1185">Reference proteome</keyword>
<dbReference type="RefSeq" id="WP_209466690.1">
    <property type="nucleotide sequence ID" value="NZ_JAGGLG010000014.1"/>
</dbReference>
<keyword evidence="7" id="KW-1133">Transmembrane helix</keyword>
<keyword evidence="6 10" id="KW-0326">Glycosidase</keyword>
<comment type="similarity">
    <text evidence="2 5">Belongs to the glycosyl hydrolase 13 family.</text>
</comment>
<comment type="catalytic activity">
    <reaction evidence="6">
        <text>Endohydrolysis of (1-&gt;4)-alpha-D-glucosidic linkages in polysaccharides containing three or more (1-&gt;4)-alpha-linked D-glucose units.</text>
        <dbReference type="EC" id="3.2.1.1"/>
    </reaction>
</comment>
<dbReference type="InterPro" id="IPR006046">
    <property type="entry name" value="Alpha_amylase"/>
</dbReference>
<dbReference type="SMART" id="SM00642">
    <property type="entry name" value="Aamy"/>
    <property type="match status" value="1"/>
</dbReference>
<dbReference type="EC" id="3.2.1.1" evidence="6"/>
<evidence type="ECO:0000313" key="11">
    <source>
        <dbReference type="Proteomes" id="UP001519289"/>
    </source>
</evidence>
<gene>
    <name evidence="10" type="ORF">J2Z79_001978</name>
</gene>
<evidence type="ECO:0000256" key="7">
    <source>
        <dbReference type="SAM" id="Phobius"/>
    </source>
</evidence>
<dbReference type="SUPFAM" id="SSF51445">
    <property type="entry name" value="(Trans)glycosidases"/>
    <property type="match status" value="1"/>
</dbReference>
<comment type="cofactor">
    <cofactor evidence="1">
        <name>Ca(2+)</name>
        <dbReference type="ChEBI" id="CHEBI:29108"/>
    </cofactor>
</comment>
<dbReference type="CDD" id="cd11339">
    <property type="entry name" value="AmyAc_bac_CMD_like_2"/>
    <property type="match status" value="1"/>
</dbReference>
<evidence type="ECO:0000313" key="10">
    <source>
        <dbReference type="EMBL" id="MBP2018563.1"/>
    </source>
</evidence>
<keyword evidence="6" id="KW-0119">Carbohydrate metabolism</keyword>
<dbReference type="GO" id="GO:0004556">
    <property type="term" value="F:alpha-amylase activity"/>
    <property type="evidence" value="ECO:0007669"/>
    <property type="project" value="UniProtKB-EC"/>
</dbReference>
<evidence type="ECO:0000256" key="3">
    <source>
        <dbReference type="ARBA" id="ARBA00022723"/>
    </source>
</evidence>
<feature type="chain" id="PRO_5046228593" description="Alpha-amylase" evidence="8">
    <location>
        <begin position="32"/>
        <end position="628"/>
    </location>
</feature>
<dbReference type="SUPFAM" id="SSF51011">
    <property type="entry name" value="Glycosyl hydrolase domain"/>
    <property type="match status" value="1"/>
</dbReference>
<evidence type="ECO:0000256" key="4">
    <source>
        <dbReference type="ARBA" id="ARBA00022729"/>
    </source>
</evidence>
<feature type="signal peptide" evidence="8">
    <location>
        <begin position="1"/>
        <end position="31"/>
    </location>
</feature>
<dbReference type="EMBL" id="JAGGLG010000014">
    <property type="protein sequence ID" value="MBP2018563.1"/>
    <property type="molecule type" value="Genomic_DNA"/>
</dbReference>
<keyword evidence="4 8" id="KW-0732">Signal</keyword>
<feature type="transmembrane region" description="Helical" evidence="7">
    <location>
        <begin position="599"/>
        <end position="618"/>
    </location>
</feature>
<keyword evidence="6 10" id="KW-0378">Hydrolase</keyword>
<feature type="domain" description="Glycosyl hydrolase family 13 catalytic" evidence="9">
    <location>
        <begin position="150"/>
        <end position="494"/>
    </location>
</feature>
<name>A0ABS4JSQ4_9FIRM</name>
<dbReference type="PANTHER" id="PTHR10357">
    <property type="entry name" value="ALPHA-AMYLASE FAMILY MEMBER"/>
    <property type="match status" value="1"/>
</dbReference>
<evidence type="ECO:0000256" key="1">
    <source>
        <dbReference type="ARBA" id="ARBA00001913"/>
    </source>
</evidence>
<dbReference type="InterPro" id="IPR006047">
    <property type="entry name" value="GH13_cat_dom"/>
</dbReference>
<dbReference type="Gene3D" id="2.60.40.1180">
    <property type="entry name" value="Golgi alpha-mannosidase II"/>
    <property type="match status" value="1"/>
</dbReference>
<comment type="caution">
    <text evidence="10">The sequence shown here is derived from an EMBL/GenBank/DDBJ whole genome shotgun (WGS) entry which is preliminary data.</text>
</comment>
<accession>A0ABS4JSQ4</accession>
<keyword evidence="7" id="KW-0472">Membrane</keyword>